<comment type="caution">
    <text evidence="1">The sequence shown here is derived from an EMBL/GenBank/DDBJ whole genome shotgun (WGS) entry which is preliminary data.</text>
</comment>
<protein>
    <submittedName>
        <fullName evidence="1">Uncharacterized protein</fullName>
    </submittedName>
</protein>
<gene>
    <name evidence="1" type="ORF">LCGC14_0427670</name>
</gene>
<dbReference type="EMBL" id="LAZR01000397">
    <property type="protein sequence ID" value="KKN70772.1"/>
    <property type="molecule type" value="Genomic_DNA"/>
</dbReference>
<dbReference type="AlphaFoldDB" id="A0A0F9T774"/>
<evidence type="ECO:0000313" key="1">
    <source>
        <dbReference type="EMBL" id="KKN70772.1"/>
    </source>
</evidence>
<reference evidence="1" key="1">
    <citation type="journal article" date="2015" name="Nature">
        <title>Complex archaea that bridge the gap between prokaryotes and eukaryotes.</title>
        <authorList>
            <person name="Spang A."/>
            <person name="Saw J.H."/>
            <person name="Jorgensen S.L."/>
            <person name="Zaremba-Niedzwiedzka K."/>
            <person name="Martijn J."/>
            <person name="Lind A.E."/>
            <person name="van Eijk R."/>
            <person name="Schleper C."/>
            <person name="Guy L."/>
            <person name="Ettema T.J."/>
        </authorList>
    </citation>
    <scope>NUCLEOTIDE SEQUENCE</scope>
</reference>
<organism evidence="1">
    <name type="scientific">marine sediment metagenome</name>
    <dbReference type="NCBI Taxonomy" id="412755"/>
    <lineage>
        <taxon>unclassified sequences</taxon>
        <taxon>metagenomes</taxon>
        <taxon>ecological metagenomes</taxon>
    </lineage>
</organism>
<name>A0A0F9T774_9ZZZZ</name>
<sequence>MEQMMHRLTETERWVIREIAIYLIGRQSMGIVACYAIKAVLESKK</sequence>
<accession>A0A0F9T774</accession>
<proteinExistence type="predicted"/>